<geneLocation type="plasmid" evidence="1">
    <name>pSSII-1</name>
</geneLocation>
<dbReference type="AlphaFoldDB" id="A0A6H0A0D3"/>
<organism evidence="1">
    <name type="scientific">Lysinibacillus sphaericus</name>
    <name type="common">Bacillus sphaericus</name>
    <dbReference type="NCBI Taxonomy" id="1421"/>
    <lineage>
        <taxon>Bacteria</taxon>
        <taxon>Bacillati</taxon>
        <taxon>Bacillota</taxon>
        <taxon>Bacilli</taxon>
        <taxon>Bacillales</taxon>
        <taxon>Bacillaceae</taxon>
        <taxon>Lysinibacillus</taxon>
    </lineage>
</organism>
<protein>
    <submittedName>
        <fullName evidence="1">Uncharacterized protein</fullName>
    </submittedName>
</protein>
<name>A0A6H0A0D3_LYSSH</name>
<dbReference type="EMBL" id="MT075580">
    <property type="protein sequence ID" value="QIS31255.1"/>
    <property type="molecule type" value="Genomic_DNA"/>
</dbReference>
<evidence type="ECO:0000313" key="1">
    <source>
        <dbReference type="EMBL" id="QIS31255.1"/>
    </source>
</evidence>
<reference evidence="1" key="1">
    <citation type="submission" date="2020-02" db="EMBL/GenBank/DDBJ databases">
        <authorList>
            <person name="Hu X."/>
            <person name="Yuan Z."/>
            <person name="Cheng J."/>
            <person name="Geng P."/>
        </authorList>
    </citation>
    <scope>NUCLEOTIDE SEQUENCE</scope>
    <source>
        <strain evidence="1">SSII-1</strain>
        <plasmid evidence="1">pSSII-1</plasmid>
    </source>
</reference>
<sequence>MVTSLIKREIAEQFNIYKDELGIEEKVTLKFRGFGNGGGYFWGQVKLENGTVKQWSSYPERTKFLLIHELVHAKYKETKNPFLATLIITPSLVLLYLMRELRANTIAYQTLGCKDSLLEDYFYNYYPTQSDGYLVLSGGYVSGKTNVTLIKANPIWNRNAIEDAIEFFTSEFSYLKRTSKRKIEQVKNCFIEQLY</sequence>
<keyword evidence="1" id="KW-0614">Plasmid</keyword>
<proteinExistence type="predicted"/>
<dbReference type="RefSeq" id="WP_031417334.1">
    <property type="nucleotide sequence ID" value="NZ_CP064071.1"/>
</dbReference>
<accession>A0A6H0A0D3</accession>